<evidence type="ECO:0000313" key="1">
    <source>
        <dbReference type="EMBL" id="GAH17698.1"/>
    </source>
</evidence>
<sequence length="50" mass="5724">KMVNRGHLVWCKDLNDLASSIEEARKKTFSKFVTDENLAGGYIRKLLETP</sequence>
<protein>
    <submittedName>
        <fullName evidence="1">Uncharacterized protein</fullName>
    </submittedName>
</protein>
<organism evidence="1">
    <name type="scientific">marine sediment metagenome</name>
    <dbReference type="NCBI Taxonomy" id="412755"/>
    <lineage>
        <taxon>unclassified sequences</taxon>
        <taxon>metagenomes</taxon>
        <taxon>ecological metagenomes</taxon>
    </lineage>
</organism>
<accession>X1FAA9</accession>
<gene>
    <name evidence="1" type="ORF">S01H4_58957</name>
</gene>
<feature type="non-terminal residue" evidence="1">
    <location>
        <position position="1"/>
    </location>
</feature>
<name>X1FAA9_9ZZZZ</name>
<reference evidence="1" key="1">
    <citation type="journal article" date="2014" name="Front. Microbiol.">
        <title>High frequency of phylogenetically diverse reductive dehalogenase-homologous genes in deep subseafloor sedimentary metagenomes.</title>
        <authorList>
            <person name="Kawai M."/>
            <person name="Futagami T."/>
            <person name="Toyoda A."/>
            <person name="Takaki Y."/>
            <person name="Nishi S."/>
            <person name="Hori S."/>
            <person name="Arai W."/>
            <person name="Tsubouchi T."/>
            <person name="Morono Y."/>
            <person name="Uchiyama I."/>
            <person name="Ito T."/>
            <person name="Fujiyama A."/>
            <person name="Inagaki F."/>
            <person name="Takami H."/>
        </authorList>
    </citation>
    <scope>NUCLEOTIDE SEQUENCE</scope>
    <source>
        <strain evidence="1">Expedition CK06-06</strain>
    </source>
</reference>
<proteinExistence type="predicted"/>
<comment type="caution">
    <text evidence="1">The sequence shown here is derived from an EMBL/GenBank/DDBJ whole genome shotgun (WGS) entry which is preliminary data.</text>
</comment>
<dbReference type="AlphaFoldDB" id="X1FAA9"/>
<dbReference type="EMBL" id="BART01034506">
    <property type="protein sequence ID" value="GAH17698.1"/>
    <property type="molecule type" value="Genomic_DNA"/>
</dbReference>